<keyword evidence="2" id="KW-1185">Reference proteome</keyword>
<dbReference type="EMBL" id="BGPR01009925">
    <property type="protein sequence ID" value="GBN43162.1"/>
    <property type="molecule type" value="Genomic_DNA"/>
</dbReference>
<evidence type="ECO:0000313" key="2">
    <source>
        <dbReference type="Proteomes" id="UP000499080"/>
    </source>
</evidence>
<gene>
    <name evidence="1" type="ORF">AVEN_223262_1</name>
</gene>
<dbReference type="AlphaFoldDB" id="A0A4Y2NWM4"/>
<comment type="caution">
    <text evidence="1">The sequence shown here is derived from an EMBL/GenBank/DDBJ whole genome shotgun (WGS) entry which is preliminary data.</text>
</comment>
<proteinExistence type="predicted"/>
<protein>
    <submittedName>
        <fullName evidence="1">Uncharacterized protein</fullName>
    </submittedName>
</protein>
<sequence>MQRSPPLSITKAHSTISTDALHVLSGCPPLDLKVRTDVITSRHIQLIKNSREIGDLQNFDFEMARDPWEVVKISWSLFDESQTFGNVIHILMARKSRTELGVPLFTSKKMMRFSHNYFGCLMRRQSLWLRLWQFGRLLLEDN</sequence>
<reference evidence="1 2" key="1">
    <citation type="journal article" date="2019" name="Sci. Rep.">
        <title>Orb-weaving spider Araneus ventricosus genome elucidates the spidroin gene catalogue.</title>
        <authorList>
            <person name="Kono N."/>
            <person name="Nakamura H."/>
            <person name="Ohtoshi R."/>
            <person name="Moran D.A.P."/>
            <person name="Shinohara A."/>
            <person name="Yoshida Y."/>
            <person name="Fujiwara M."/>
            <person name="Mori M."/>
            <person name="Tomita M."/>
            <person name="Arakawa K."/>
        </authorList>
    </citation>
    <scope>NUCLEOTIDE SEQUENCE [LARGE SCALE GENOMIC DNA]</scope>
</reference>
<name>A0A4Y2NWM4_ARAVE</name>
<evidence type="ECO:0000313" key="1">
    <source>
        <dbReference type="EMBL" id="GBN43162.1"/>
    </source>
</evidence>
<organism evidence="1 2">
    <name type="scientific">Araneus ventricosus</name>
    <name type="common">Orbweaver spider</name>
    <name type="synonym">Epeira ventricosa</name>
    <dbReference type="NCBI Taxonomy" id="182803"/>
    <lineage>
        <taxon>Eukaryota</taxon>
        <taxon>Metazoa</taxon>
        <taxon>Ecdysozoa</taxon>
        <taxon>Arthropoda</taxon>
        <taxon>Chelicerata</taxon>
        <taxon>Arachnida</taxon>
        <taxon>Araneae</taxon>
        <taxon>Araneomorphae</taxon>
        <taxon>Entelegynae</taxon>
        <taxon>Araneoidea</taxon>
        <taxon>Araneidae</taxon>
        <taxon>Araneus</taxon>
    </lineage>
</organism>
<dbReference type="Proteomes" id="UP000499080">
    <property type="component" value="Unassembled WGS sequence"/>
</dbReference>
<accession>A0A4Y2NWM4</accession>